<name>X1EP71_9ZZZZ</name>
<feature type="non-terminal residue" evidence="1">
    <location>
        <position position="1"/>
    </location>
</feature>
<dbReference type="SUPFAM" id="SSF52096">
    <property type="entry name" value="ClpP/crotonase"/>
    <property type="match status" value="1"/>
</dbReference>
<dbReference type="AlphaFoldDB" id="X1EP71"/>
<dbReference type="Pfam" id="PF01972">
    <property type="entry name" value="SDH_protease"/>
    <property type="match status" value="1"/>
</dbReference>
<protein>
    <recommendedName>
        <fullName evidence="2">Serine protease</fullName>
    </recommendedName>
</protein>
<evidence type="ECO:0008006" key="2">
    <source>
        <dbReference type="Google" id="ProtNLM"/>
    </source>
</evidence>
<dbReference type="PANTHER" id="PTHR35984:SF1">
    <property type="entry name" value="PERIPLASMIC SERINE PROTEASE"/>
    <property type="match status" value="1"/>
</dbReference>
<sequence>GEELDIILHSPGGSPSATEALVEYLRSKFNHIRIIIPYAAMSAGTMLACCADEIVMGKHSFIGPTDPQITFQVGNMRRSNPAFAILDQFKMAKDECKDDPKNIGVWIPIVQNYGPALLVECQNAIDLSKILVKKWLKNNTSNINNY</sequence>
<dbReference type="PANTHER" id="PTHR35984">
    <property type="entry name" value="PERIPLASMIC SERINE PROTEASE"/>
    <property type="match status" value="1"/>
</dbReference>
<comment type="caution">
    <text evidence="1">The sequence shown here is derived from an EMBL/GenBank/DDBJ whole genome shotgun (WGS) entry which is preliminary data.</text>
</comment>
<dbReference type="InterPro" id="IPR002825">
    <property type="entry name" value="Pept_S49_ser-pept_pro"/>
</dbReference>
<evidence type="ECO:0000313" key="1">
    <source>
        <dbReference type="EMBL" id="GAH18914.1"/>
    </source>
</evidence>
<accession>X1EP71</accession>
<dbReference type="InterPro" id="IPR029045">
    <property type="entry name" value="ClpP/crotonase-like_dom_sf"/>
</dbReference>
<gene>
    <name evidence="1" type="ORF">S03H2_08591</name>
</gene>
<organism evidence="1">
    <name type="scientific">marine sediment metagenome</name>
    <dbReference type="NCBI Taxonomy" id="412755"/>
    <lineage>
        <taxon>unclassified sequences</taxon>
        <taxon>metagenomes</taxon>
        <taxon>ecological metagenomes</taxon>
    </lineage>
</organism>
<dbReference type="Gene3D" id="3.90.226.10">
    <property type="entry name" value="2-enoyl-CoA Hydratase, Chain A, domain 1"/>
    <property type="match status" value="1"/>
</dbReference>
<dbReference type="GO" id="GO:0016020">
    <property type="term" value="C:membrane"/>
    <property type="evidence" value="ECO:0007669"/>
    <property type="project" value="InterPro"/>
</dbReference>
<reference evidence="1" key="1">
    <citation type="journal article" date="2014" name="Front. Microbiol.">
        <title>High frequency of phylogenetically diverse reductive dehalogenase-homologous genes in deep subseafloor sedimentary metagenomes.</title>
        <authorList>
            <person name="Kawai M."/>
            <person name="Futagami T."/>
            <person name="Toyoda A."/>
            <person name="Takaki Y."/>
            <person name="Nishi S."/>
            <person name="Hori S."/>
            <person name="Arai W."/>
            <person name="Tsubouchi T."/>
            <person name="Morono Y."/>
            <person name="Uchiyama I."/>
            <person name="Ito T."/>
            <person name="Fujiyama A."/>
            <person name="Inagaki F."/>
            <person name="Takami H."/>
        </authorList>
    </citation>
    <scope>NUCLEOTIDE SEQUENCE</scope>
    <source>
        <strain evidence="1">Expedition CK06-06</strain>
    </source>
</reference>
<dbReference type="EMBL" id="BARU01004200">
    <property type="protein sequence ID" value="GAH18914.1"/>
    <property type="molecule type" value="Genomic_DNA"/>
</dbReference>
<proteinExistence type="predicted"/>